<accession>A0A2G6KGE5</accession>
<evidence type="ECO:0000256" key="1">
    <source>
        <dbReference type="SAM" id="Phobius"/>
    </source>
</evidence>
<keyword evidence="1" id="KW-1133">Transmembrane helix</keyword>
<comment type="caution">
    <text evidence="2">The sequence shown here is derived from an EMBL/GenBank/DDBJ whole genome shotgun (WGS) entry which is preliminary data.</text>
</comment>
<gene>
    <name evidence="2" type="ORF">CSA56_06875</name>
</gene>
<sequence length="69" mass="8090">MDKERIADRFCCKALMTDFGVMQDRGRISNYAFFHSNVWVEEWLRYMVVFITFLGPGVAVKYGSVSERD</sequence>
<keyword evidence="1" id="KW-0812">Transmembrane</keyword>
<evidence type="ECO:0000313" key="3">
    <source>
        <dbReference type="Proteomes" id="UP000230821"/>
    </source>
</evidence>
<organism evidence="2 3">
    <name type="scientific">candidate division KSB3 bacterium</name>
    <dbReference type="NCBI Taxonomy" id="2044937"/>
    <lineage>
        <taxon>Bacteria</taxon>
        <taxon>candidate division KSB3</taxon>
    </lineage>
</organism>
<dbReference type="Proteomes" id="UP000230821">
    <property type="component" value="Unassembled WGS sequence"/>
</dbReference>
<reference evidence="2 3" key="1">
    <citation type="submission" date="2017-10" db="EMBL/GenBank/DDBJ databases">
        <title>Novel microbial diversity and functional potential in the marine mammal oral microbiome.</title>
        <authorList>
            <person name="Dudek N.K."/>
            <person name="Sun C.L."/>
            <person name="Burstein D."/>
            <person name="Kantor R.S."/>
            <person name="Aliaga Goltsman D.S."/>
            <person name="Bik E.M."/>
            <person name="Thomas B.C."/>
            <person name="Banfield J.F."/>
            <person name="Relman D.A."/>
        </authorList>
    </citation>
    <scope>NUCLEOTIDE SEQUENCE [LARGE SCALE GENOMIC DNA]</scope>
    <source>
        <strain evidence="2">DOLJORAL78_47_16</strain>
    </source>
</reference>
<evidence type="ECO:0000313" key="2">
    <source>
        <dbReference type="EMBL" id="PIE34738.1"/>
    </source>
</evidence>
<proteinExistence type="predicted"/>
<name>A0A2G6KGE5_9BACT</name>
<dbReference type="AlphaFoldDB" id="A0A2G6KGE5"/>
<keyword evidence="1" id="KW-0472">Membrane</keyword>
<protein>
    <submittedName>
        <fullName evidence="2">Uncharacterized protein</fullName>
    </submittedName>
</protein>
<feature type="transmembrane region" description="Helical" evidence="1">
    <location>
        <begin position="43"/>
        <end position="63"/>
    </location>
</feature>
<dbReference type="EMBL" id="PDSK01000077">
    <property type="protein sequence ID" value="PIE34738.1"/>
    <property type="molecule type" value="Genomic_DNA"/>
</dbReference>